<feature type="coiled-coil region" evidence="6">
    <location>
        <begin position="344"/>
        <end position="371"/>
    </location>
</feature>
<keyword evidence="10" id="KW-1185">Reference proteome</keyword>
<feature type="transmembrane region" description="Helical" evidence="7">
    <location>
        <begin position="212"/>
        <end position="235"/>
    </location>
</feature>
<evidence type="ECO:0000256" key="1">
    <source>
        <dbReference type="ARBA" id="ARBA00004651"/>
    </source>
</evidence>
<dbReference type="RefSeq" id="WP_003454505.1">
    <property type="nucleotide sequence ID" value="NC_008261.1"/>
</dbReference>
<dbReference type="GO" id="GO:0005436">
    <property type="term" value="F:sodium:phosphate symporter activity"/>
    <property type="evidence" value="ECO:0007669"/>
    <property type="project" value="InterPro"/>
</dbReference>
<dbReference type="GO" id="GO:0005886">
    <property type="term" value="C:plasma membrane"/>
    <property type="evidence" value="ECO:0007669"/>
    <property type="project" value="UniProtKB-SubCell"/>
</dbReference>
<evidence type="ECO:0000259" key="8">
    <source>
        <dbReference type="Pfam" id="PF01895"/>
    </source>
</evidence>
<reference evidence="9 10" key="1">
    <citation type="journal article" date="2006" name="Genome Res.">
        <title>Skewed genomic variability in strains of the toxigenic bacterial pathogen, Clostridium perfringens.</title>
        <authorList>
            <person name="Myers G.S."/>
            <person name="Rasko D.A."/>
            <person name="Cheung J.K."/>
            <person name="Ravel J."/>
            <person name="Seshadri R."/>
            <person name="Deboy R.T."/>
            <person name="Ren Q."/>
            <person name="Varga J."/>
            <person name="Awad M.M."/>
            <person name="Brinkac L.M."/>
            <person name="Daugherty S.C."/>
            <person name="Haft D.H."/>
            <person name="Dodson R.J."/>
            <person name="Madupu R."/>
            <person name="Nelson W.C."/>
            <person name="Rosovitz M.J."/>
            <person name="Sullivan S.A."/>
            <person name="Khouri H."/>
            <person name="Dimitrov G.I."/>
            <person name="Watkins K.L."/>
            <person name="Mulligan S."/>
            <person name="Benton J."/>
            <person name="Radune D."/>
            <person name="Fisher D.J."/>
            <person name="Atkins H.S."/>
            <person name="Hiscox T."/>
            <person name="Jost B.H."/>
            <person name="Billington S.J."/>
            <person name="Songer J.G."/>
            <person name="McClane B.A."/>
            <person name="Titball R.W."/>
            <person name="Rood J.I."/>
            <person name="Melville S.B."/>
            <person name="Paulsen I.T."/>
        </authorList>
    </citation>
    <scope>NUCLEOTIDE SEQUENCE [LARGE SCALE GENOMIC DNA]</scope>
    <source>
        <strain evidence="10">ATCC 13124 / DSM 756 / JCM 1290 / NCIMB 6125 / NCTC 8237 / S 107 / Type A</strain>
    </source>
</reference>
<dbReference type="GeneID" id="93001046"/>
<gene>
    <name evidence="9" type="ordered locus">CPF_2677</name>
</gene>
<evidence type="ECO:0000256" key="3">
    <source>
        <dbReference type="ARBA" id="ARBA00022692"/>
    </source>
</evidence>
<proteinExistence type="predicted"/>
<dbReference type="NCBIfam" id="TIGR00704">
    <property type="entry name" value="NaPi_cotrn_rel"/>
    <property type="match status" value="1"/>
</dbReference>
<evidence type="ECO:0000256" key="5">
    <source>
        <dbReference type="ARBA" id="ARBA00023136"/>
    </source>
</evidence>
<feature type="transmembrane region" description="Helical" evidence="7">
    <location>
        <begin position="175"/>
        <end position="200"/>
    </location>
</feature>
<dbReference type="PaxDb" id="195103-CPF_2677"/>
<dbReference type="eggNOG" id="COG1283">
    <property type="taxonomic scope" value="Bacteria"/>
</dbReference>
<dbReference type="HOGENOM" id="CLU_025623_0_1_9"/>
<feature type="transmembrane region" description="Helical" evidence="7">
    <location>
        <begin position="134"/>
        <end position="155"/>
    </location>
</feature>
<dbReference type="GO" id="GO:0044341">
    <property type="term" value="P:sodium-dependent phosphate transport"/>
    <property type="evidence" value="ECO:0007669"/>
    <property type="project" value="InterPro"/>
</dbReference>
<protein>
    <submittedName>
        <fullName evidence="9">Na/Pi-cotransporter family protein/PhoU family protein</fullName>
    </submittedName>
</protein>
<dbReference type="Pfam" id="PF02690">
    <property type="entry name" value="Na_Pi_cotrans"/>
    <property type="match status" value="1"/>
</dbReference>
<dbReference type="NCBIfam" id="NF037997">
    <property type="entry name" value="Na_Pi_symport"/>
    <property type="match status" value="1"/>
</dbReference>
<feature type="domain" description="PhoU" evidence="8">
    <location>
        <begin position="453"/>
        <end position="533"/>
    </location>
</feature>
<keyword evidence="2" id="KW-1003">Cell membrane</keyword>
<keyword evidence="5 7" id="KW-0472">Membrane</keyword>
<comment type="subcellular location">
    <subcellularLocation>
        <location evidence="1">Cell membrane</location>
        <topology evidence="1">Multi-pass membrane protein</topology>
    </subcellularLocation>
</comment>
<name>A0A0H2YSM3_CLOP1</name>
<dbReference type="EMBL" id="CP000246">
    <property type="protein sequence ID" value="ABG84037.1"/>
    <property type="molecule type" value="Genomic_DNA"/>
</dbReference>
<keyword evidence="6" id="KW-0175">Coiled coil</keyword>
<dbReference type="AlphaFoldDB" id="A0A0H2YSM3"/>
<dbReference type="Proteomes" id="UP000001823">
    <property type="component" value="Chromosome"/>
</dbReference>
<evidence type="ECO:0000313" key="10">
    <source>
        <dbReference type="Proteomes" id="UP000001823"/>
    </source>
</evidence>
<feature type="transmembrane region" description="Helical" evidence="7">
    <location>
        <begin position="247"/>
        <end position="268"/>
    </location>
</feature>
<feature type="domain" description="PhoU" evidence="8">
    <location>
        <begin position="344"/>
        <end position="429"/>
    </location>
</feature>
<evidence type="ECO:0000256" key="7">
    <source>
        <dbReference type="SAM" id="Phobius"/>
    </source>
</evidence>
<feature type="transmembrane region" description="Helical" evidence="7">
    <location>
        <begin position="111"/>
        <end position="127"/>
    </location>
</feature>
<dbReference type="InterPro" id="IPR026022">
    <property type="entry name" value="PhoU_dom"/>
</dbReference>
<evidence type="ECO:0000256" key="2">
    <source>
        <dbReference type="ARBA" id="ARBA00022475"/>
    </source>
</evidence>
<organism evidence="9 10">
    <name type="scientific">Clostridium perfringens (strain ATCC 13124 / DSM 756 / JCM 1290 / NCIMB 6125 / NCTC 8237 / Type A)</name>
    <dbReference type="NCBI Taxonomy" id="195103"/>
    <lineage>
        <taxon>Bacteria</taxon>
        <taxon>Bacillati</taxon>
        <taxon>Bacillota</taxon>
        <taxon>Clostridia</taxon>
        <taxon>Eubacteriales</taxon>
        <taxon>Clostridiaceae</taxon>
        <taxon>Clostridium</taxon>
    </lineage>
</organism>
<feature type="transmembrane region" description="Helical" evidence="7">
    <location>
        <begin position="280"/>
        <end position="298"/>
    </location>
</feature>
<dbReference type="PANTHER" id="PTHR10010:SF46">
    <property type="entry name" value="SODIUM-DEPENDENT PHOSPHATE TRANSPORT PROTEIN 2B"/>
    <property type="match status" value="1"/>
</dbReference>
<evidence type="ECO:0000313" key="9">
    <source>
        <dbReference type="EMBL" id="ABG84037.1"/>
    </source>
</evidence>
<dbReference type="KEGG" id="cpf:CPF_2677"/>
<dbReference type="STRING" id="195103.CPF_2677"/>
<dbReference type="InterPro" id="IPR004633">
    <property type="entry name" value="NaPi_cotrn-rel/YqeW-like"/>
</dbReference>
<dbReference type="InterPro" id="IPR003841">
    <property type="entry name" value="Na/Pi_transpt"/>
</dbReference>
<keyword evidence="4 7" id="KW-1133">Transmembrane helix</keyword>
<dbReference type="PANTHER" id="PTHR10010">
    <property type="entry name" value="SOLUTE CARRIER FAMILY 34 SODIUM PHOSPHATE , MEMBER 2-RELATED"/>
    <property type="match status" value="1"/>
</dbReference>
<evidence type="ECO:0000256" key="4">
    <source>
        <dbReference type="ARBA" id="ARBA00022989"/>
    </source>
</evidence>
<dbReference type="Gene3D" id="1.20.58.220">
    <property type="entry name" value="Phosphate transport system protein phou homolog 2, domain 2"/>
    <property type="match status" value="1"/>
</dbReference>
<dbReference type="SUPFAM" id="SSF109755">
    <property type="entry name" value="PhoU-like"/>
    <property type="match status" value="1"/>
</dbReference>
<dbReference type="Pfam" id="PF01895">
    <property type="entry name" value="PhoU"/>
    <property type="match status" value="2"/>
</dbReference>
<accession>A0A0H2YSM3</accession>
<evidence type="ECO:0000256" key="6">
    <source>
        <dbReference type="SAM" id="Coils"/>
    </source>
</evidence>
<dbReference type="InterPro" id="IPR038078">
    <property type="entry name" value="PhoU-like_sf"/>
</dbReference>
<sequence length="537" mass="58366">MKDAIFTLIQVAGGLGLFLFGMKLMGEGLENAAGDKLKSILEKVTKNPISAVLVGAFVTMVIQSSSATTVMVVGFVNAGLMNIAQAAGVIMGANVGTTITAQLVAFKLDEIAPLFVIIGVVLLMSAKQKKRKDIADIILGFGILFMGMGIMSSALKPLADSPMFSELIMAIGENWVLGIFTGLALTAILQSSSATTGILIALASTGSININIVLPILFGCNIGTCVTALIASIGANKTAHKAAAIHLMFNILGTLIFIPFLKPLAYIVQEISPGDVQRQIANAHTIFNITATIILVPLSKYMIMIVNKLIKGEDEIELCGPKYLDERLLETPVIAAGQVQKETLRMANKAKENLELSMKAFRENNESLVKKVYDNEKLINILEEEITAYLVKLSKCDLSAKESNLVASTFHIVTDIERIGDHVENIADLTLEKVGRKLKYSEDALKEIDYIYDQTIRALDITIDAYANENVEEAGTIYEIERKIDASQKEFRENHIKRLSQGSCNAYDGAIFMDLLSNFERIGDHSTNIAESVMEVH</sequence>
<keyword evidence="3 7" id="KW-0812">Transmembrane</keyword>